<gene>
    <name evidence="4" type="ORF">MNBD_GAMMA18-2326</name>
</gene>
<organism evidence="4">
    <name type="scientific">hydrothermal vent metagenome</name>
    <dbReference type="NCBI Taxonomy" id="652676"/>
    <lineage>
        <taxon>unclassified sequences</taxon>
        <taxon>metagenomes</taxon>
        <taxon>ecological metagenomes</taxon>
    </lineage>
</organism>
<dbReference type="InterPro" id="IPR001034">
    <property type="entry name" value="DeoR_HTH"/>
</dbReference>
<dbReference type="PANTHER" id="PTHR34580">
    <property type="match status" value="1"/>
</dbReference>
<dbReference type="AlphaFoldDB" id="A0A3B0ZA37"/>
<reference evidence="4" key="1">
    <citation type="submission" date="2018-06" db="EMBL/GenBank/DDBJ databases">
        <authorList>
            <person name="Zhirakovskaya E."/>
        </authorList>
    </citation>
    <scope>NUCLEOTIDE SEQUENCE</scope>
</reference>
<dbReference type="GO" id="GO:0003700">
    <property type="term" value="F:DNA-binding transcription factor activity"/>
    <property type="evidence" value="ECO:0007669"/>
    <property type="project" value="InterPro"/>
</dbReference>
<dbReference type="SUPFAM" id="SSF46785">
    <property type="entry name" value="Winged helix' DNA-binding domain"/>
    <property type="match status" value="1"/>
</dbReference>
<dbReference type="Gene3D" id="1.10.10.10">
    <property type="entry name" value="Winged helix-like DNA-binding domain superfamily/Winged helix DNA-binding domain"/>
    <property type="match status" value="1"/>
</dbReference>
<dbReference type="PROSITE" id="PS52050">
    <property type="entry name" value="WYL"/>
    <property type="match status" value="1"/>
</dbReference>
<proteinExistence type="predicted"/>
<dbReference type="InterPro" id="IPR026881">
    <property type="entry name" value="WYL_dom"/>
</dbReference>
<keyword evidence="1" id="KW-0805">Transcription regulation</keyword>
<evidence type="ECO:0000259" key="3">
    <source>
        <dbReference type="PROSITE" id="PS51000"/>
    </source>
</evidence>
<dbReference type="PROSITE" id="PS51000">
    <property type="entry name" value="HTH_DEOR_2"/>
    <property type="match status" value="1"/>
</dbReference>
<dbReference type="EMBL" id="UOFP01000316">
    <property type="protein sequence ID" value="VAW90268.1"/>
    <property type="molecule type" value="Genomic_DNA"/>
</dbReference>
<evidence type="ECO:0000256" key="2">
    <source>
        <dbReference type="ARBA" id="ARBA00023163"/>
    </source>
</evidence>
<protein>
    <submittedName>
        <fullName evidence="4">Transcriptional regulator, DeoR family</fullName>
    </submittedName>
</protein>
<dbReference type="InterPro" id="IPR013196">
    <property type="entry name" value="HTH_11"/>
</dbReference>
<dbReference type="Pfam" id="PF13280">
    <property type="entry name" value="WYL"/>
    <property type="match status" value="1"/>
</dbReference>
<dbReference type="InterPro" id="IPR051534">
    <property type="entry name" value="CBASS_pafABC_assoc_protein"/>
</dbReference>
<accession>A0A3B0ZA37</accession>
<dbReference type="Pfam" id="PF08279">
    <property type="entry name" value="HTH_11"/>
    <property type="match status" value="1"/>
</dbReference>
<evidence type="ECO:0000313" key="4">
    <source>
        <dbReference type="EMBL" id="VAW90268.1"/>
    </source>
</evidence>
<dbReference type="PANTHER" id="PTHR34580:SF3">
    <property type="entry name" value="PROTEIN PAFB"/>
    <property type="match status" value="1"/>
</dbReference>
<dbReference type="InterPro" id="IPR036388">
    <property type="entry name" value="WH-like_DNA-bd_sf"/>
</dbReference>
<evidence type="ECO:0000256" key="1">
    <source>
        <dbReference type="ARBA" id="ARBA00023015"/>
    </source>
</evidence>
<keyword evidence="2" id="KW-0804">Transcription</keyword>
<feature type="domain" description="HTH deoR-type" evidence="3">
    <location>
        <begin position="3"/>
        <end position="58"/>
    </location>
</feature>
<dbReference type="InterPro" id="IPR036390">
    <property type="entry name" value="WH_DNA-bd_sf"/>
</dbReference>
<name>A0A3B0ZA37_9ZZZZ</name>
<sequence length="229" mass="26556">MRRADRLFQIIQLLSDRRVVTARYLADELSVSERTIYRDMQDLSLSGVPIESEAGVGYRLMKGFHLPPLMFSEQELAALVIGARMMQVWSDPTLAKAAQMAIRKIENVLPERLKPELARQEIIVPDFMTNNEAVQHLSLLREAIKQQQKVVFNYTREDGQRSQRTIHPLGIFYWGKVWTLTAWCELRDQFRHFRLDRMQQVVASAETFVSVPGRTLQDYLATVQCENES</sequence>